<dbReference type="AlphaFoldDB" id="A0AA41N9X2"/>
<dbReference type="EMBL" id="JAATJV010407642">
    <property type="protein sequence ID" value="MBZ3886343.1"/>
    <property type="molecule type" value="Genomic_DNA"/>
</dbReference>
<keyword evidence="3" id="KW-1185">Reference proteome</keyword>
<evidence type="ECO:0000313" key="3">
    <source>
        <dbReference type="Proteomes" id="UP001166674"/>
    </source>
</evidence>
<feature type="transmembrane region" description="Helical" evidence="1">
    <location>
        <begin position="80"/>
        <end position="101"/>
    </location>
</feature>
<dbReference type="PANTHER" id="PTHR23302">
    <property type="entry name" value="TRANSMEMBRANE CHANNEL-RELATED"/>
    <property type="match status" value="1"/>
</dbReference>
<dbReference type="GO" id="GO:0005886">
    <property type="term" value="C:plasma membrane"/>
    <property type="evidence" value="ECO:0007669"/>
    <property type="project" value="InterPro"/>
</dbReference>
<dbReference type="PANTHER" id="PTHR23302:SF5">
    <property type="entry name" value="TRANSMEMBRANE CHANNEL-LIKE PROTEIN 5"/>
    <property type="match status" value="1"/>
</dbReference>
<proteinExistence type="predicted"/>
<reference evidence="2" key="1">
    <citation type="submission" date="2020-03" db="EMBL/GenBank/DDBJ databases">
        <title>Studies in the Genomics of Life Span.</title>
        <authorList>
            <person name="Glass D."/>
        </authorList>
    </citation>
    <scope>NUCLEOTIDE SEQUENCE</scope>
    <source>
        <strain evidence="2">SUZIE</strain>
        <tissue evidence="2">Muscle</tissue>
    </source>
</reference>
<dbReference type="Proteomes" id="UP001166674">
    <property type="component" value="Unassembled WGS sequence"/>
</dbReference>
<evidence type="ECO:0000256" key="1">
    <source>
        <dbReference type="SAM" id="Phobius"/>
    </source>
</evidence>
<evidence type="ECO:0000313" key="2">
    <source>
        <dbReference type="EMBL" id="MBZ3886343.1"/>
    </source>
</evidence>
<dbReference type="GO" id="GO:0008381">
    <property type="term" value="F:mechanosensitive monoatomic ion channel activity"/>
    <property type="evidence" value="ECO:0007669"/>
    <property type="project" value="TreeGrafter"/>
</dbReference>
<dbReference type="InterPro" id="IPR038900">
    <property type="entry name" value="TMC"/>
</dbReference>
<comment type="caution">
    <text evidence="2">The sequence shown here is derived from an EMBL/GenBank/DDBJ whole genome shotgun (WGS) entry which is preliminary data.</text>
</comment>
<sequence>MEEKRNLRKVVDRERSKQCPWTQVLRCCTQCLSSCSQAYQRSRNSISELLNTTSLWQKMLKVIRGKFGTSVLSYFNFLKWLLKFNIFSFIVNFFFLVIPQLTVAEKNTLLFTGLEFFTGVGHFRDLVMYYGFYTNSSI</sequence>
<keyword evidence="1 2" id="KW-0812">Transmembrane</keyword>
<organism evidence="2 3">
    <name type="scientific">Sciurus carolinensis</name>
    <name type="common">Eastern gray squirrel</name>
    <dbReference type="NCBI Taxonomy" id="30640"/>
    <lineage>
        <taxon>Eukaryota</taxon>
        <taxon>Metazoa</taxon>
        <taxon>Chordata</taxon>
        <taxon>Craniata</taxon>
        <taxon>Vertebrata</taxon>
        <taxon>Euteleostomi</taxon>
        <taxon>Mammalia</taxon>
        <taxon>Eutheria</taxon>
        <taxon>Euarchontoglires</taxon>
        <taxon>Glires</taxon>
        <taxon>Rodentia</taxon>
        <taxon>Sciuromorpha</taxon>
        <taxon>Sciuridae</taxon>
        <taxon>Sciurinae</taxon>
        <taxon>Sciurini</taxon>
        <taxon>Sciurus</taxon>
    </lineage>
</organism>
<keyword evidence="1" id="KW-0472">Membrane</keyword>
<name>A0AA41N9X2_SCICA</name>
<protein>
    <submittedName>
        <fullName evidence="2">Transmembrane channel-like protein 5</fullName>
    </submittedName>
</protein>
<keyword evidence="1" id="KW-1133">Transmembrane helix</keyword>
<gene>
    <name evidence="2" type="ORF">SUZIE_187480</name>
</gene>
<accession>A0AA41N9X2</accession>